<name>T0KI94_COLGC</name>
<dbReference type="eggNOG" id="KOG3075">
    <property type="taxonomic scope" value="Eukaryota"/>
</dbReference>
<keyword evidence="6 10" id="KW-0413">Isomerase</keyword>
<evidence type="ECO:0000256" key="5">
    <source>
        <dbReference type="ARBA" id="ARBA00019150"/>
    </source>
</evidence>
<evidence type="ECO:0000256" key="4">
    <source>
        <dbReference type="ARBA" id="ARBA00011959"/>
    </source>
</evidence>
<dbReference type="PANTHER" id="PTHR11934:SF0">
    <property type="entry name" value="RIBOSE-5-PHOSPHATE ISOMERASE"/>
    <property type="match status" value="1"/>
</dbReference>
<evidence type="ECO:0000256" key="8">
    <source>
        <dbReference type="ARBA" id="ARBA00032273"/>
    </source>
</evidence>
<sequence length="411" mass="43497">MAIPSKPRPIVYINGFPGTGKLTIAKVLDNASDQIKLVHNHLLINPAEAVLSRDQPGYQDLRRRIRLAIFESLIHEPSTYSTLYVFTDAQTANEAGTASSSRATSPLLSPFSSPRTSTSTTVTPKLYYARAMSSAVSLVESAKKAAAYRAVDEHLDASARFVGIGSGSTVVYVVDAIAAKGPSFWSNMTFFPTGSQSKGLIRAAGLRLCNLDERPLGPDGKLVALDVAFDGADEVDADLNCIKGGGACLLQEKLVAIAAKKFVVVADYRKLSQRLLTNWKAIPIEVLPMSAPDVLDRLTDLGSIKPIVRPGLPAKAGEAVTDNGMWIIDAPFPQLLLPSDVEAGASRNAAGAWEVSALAKELLLIPGIVEIGIFHGLNGLQAAQAGKFGLAQKPVAAYFGMEDGSVKVTGA</sequence>
<proteinExistence type="inferred from homology"/>
<dbReference type="GO" id="GO:0005737">
    <property type="term" value="C:cytoplasm"/>
    <property type="evidence" value="ECO:0007669"/>
    <property type="project" value="TreeGrafter"/>
</dbReference>
<dbReference type="HOGENOM" id="CLU_056590_0_0_1"/>
<evidence type="ECO:0000256" key="2">
    <source>
        <dbReference type="ARBA" id="ARBA00004988"/>
    </source>
</evidence>
<evidence type="ECO:0000256" key="9">
    <source>
        <dbReference type="SAM" id="MobiDB-lite"/>
    </source>
</evidence>
<comment type="pathway">
    <text evidence="2">Carbohydrate degradation; pentose phosphate pathway; D-ribose 5-phosphate from D-ribulose 5-phosphate (non-oxidative stage): step 1/1.</text>
</comment>
<dbReference type="CDD" id="cd01398">
    <property type="entry name" value="RPI_A"/>
    <property type="match status" value="1"/>
</dbReference>
<dbReference type="InterPro" id="IPR037171">
    <property type="entry name" value="NagB/RpiA_transferase-like"/>
</dbReference>
<evidence type="ECO:0000256" key="3">
    <source>
        <dbReference type="ARBA" id="ARBA00008088"/>
    </source>
</evidence>
<dbReference type="SUPFAM" id="SSF100950">
    <property type="entry name" value="NagB/RpiA/CoA transferase-like"/>
    <property type="match status" value="1"/>
</dbReference>
<dbReference type="OrthoDB" id="1555531at2759"/>
<organism evidence="10 11">
    <name type="scientific">Colletotrichum gloeosporioides (strain Cg-14)</name>
    <name type="common">Anthracnose fungus</name>
    <name type="synonym">Glomerella cingulata</name>
    <dbReference type="NCBI Taxonomy" id="1237896"/>
    <lineage>
        <taxon>Eukaryota</taxon>
        <taxon>Fungi</taxon>
        <taxon>Dikarya</taxon>
        <taxon>Ascomycota</taxon>
        <taxon>Pezizomycotina</taxon>
        <taxon>Sordariomycetes</taxon>
        <taxon>Hypocreomycetidae</taxon>
        <taxon>Glomerellales</taxon>
        <taxon>Glomerellaceae</taxon>
        <taxon>Colletotrichum</taxon>
        <taxon>Colletotrichum gloeosporioides species complex</taxon>
    </lineage>
</organism>
<dbReference type="EMBL" id="AMYD01001016">
    <property type="protein sequence ID" value="EQB55047.1"/>
    <property type="molecule type" value="Genomic_DNA"/>
</dbReference>
<dbReference type="SUPFAM" id="SSF75445">
    <property type="entry name" value="D-ribose-5-phosphate isomerase (RpiA), lid domain"/>
    <property type="match status" value="1"/>
</dbReference>
<dbReference type="Proteomes" id="UP000015530">
    <property type="component" value="Unassembled WGS sequence"/>
</dbReference>
<comment type="similarity">
    <text evidence="3">Belongs to the ribose 5-phosphate isomerase family.</text>
</comment>
<evidence type="ECO:0000313" key="11">
    <source>
        <dbReference type="Proteomes" id="UP000015530"/>
    </source>
</evidence>
<dbReference type="Gene3D" id="3.40.50.1360">
    <property type="match status" value="1"/>
</dbReference>
<feature type="compositionally biased region" description="Low complexity" evidence="9">
    <location>
        <begin position="104"/>
        <end position="116"/>
    </location>
</feature>
<evidence type="ECO:0000256" key="7">
    <source>
        <dbReference type="ARBA" id="ARBA00029734"/>
    </source>
</evidence>
<dbReference type="Pfam" id="PF06026">
    <property type="entry name" value="Rib_5-P_isom_A"/>
    <property type="match status" value="1"/>
</dbReference>
<dbReference type="GO" id="GO:0004751">
    <property type="term" value="F:ribose-5-phosphate isomerase activity"/>
    <property type="evidence" value="ECO:0007669"/>
    <property type="project" value="UniProtKB-EC"/>
</dbReference>
<accession>T0KI94</accession>
<dbReference type="STRING" id="1237896.T0KI94"/>
<dbReference type="NCBIfam" id="TIGR00021">
    <property type="entry name" value="rpiA"/>
    <property type="match status" value="1"/>
</dbReference>
<comment type="caution">
    <text evidence="10">The sequence shown here is derived from an EMBL/GenBank/DDBJ whole genome shotgun (WGS) entry which is preliminary data.</text>
</comment>
<dbReference type="GO" id="GO:0009052">
    <property type="term" value="P:pentose-phosphate shunt, non-oxidative branch"/>
    <property type="evidence" value="ECO:0007669"/>
    <property type="project" value="InterPro"/>
</dbReference>
<reference evidence="11" key="1">
    <citation type="journal article" date="2013" name="Mol. Plant Microbe Interact.">
        <title>Global aspects of pacC regulation of pathogenicity genes in Colletotrichum gloeosporioides as revealed by transcriptome analysis.</title>
        <authorList>
            <person name="Alkan N."/>
            <person name="Meng X."/>
            <person name="Friedlander G."/>
            <person name="Reuveni E."/>
            <person name="Sukno S."/>
            <person name="Sherman A."/>
            <person name="Thon M."/>
            <person name="Fluhr R."/>
            <person name="Prusky D."/>
        </authorList>
    </citation>
    <scope>NUCLEOTIDE SEQUENCE [LARGE SCALE GENOMIC DNA]</scope>
    <source>
        <strain evidence="11">Cg-14</strain>
    </source>
</reference>
<protein>
    <recommendedName>
        <fullName evidence="5">Ribose-5-phosphate isomerase</fullName>
        <ecNumber evidence="4">5.3.1.6</ecNumber>
    </recommendedName>
    <alternativeName>
        <fullName evidence="8">D-ribose-5-phosphate ketol-isomerase</fullName>
    </alternativeName>
    <alternativeName>
        <fullName evidence="7">Phosphoriboisomerase</fullName>
    </alternativeName>
</protein>
<dbReference type="EC" id="5.3.1.6" evidence="4"/>
<dbReference type="AlphaFoldDB" id="T0KI94"/>
<feature type="region of interest" description="Disordered" evidence="9">
    <location>
        <begin position="96"/>
        <end position="116"/>
    </location>
</feature>
<dbReference type="UniPathway" id="UPA00115">
    <property type="reaction ID" value="UER00412"/>
</dbReference>
<dbReference type="InterPro" id="IPR004788">
    <property type="entry name" value="Ribose5P_isomerase_type_A"/>
</dbReference>
<evidence type="ECO:0000256" key="6">
    <source>
        <dbReference type="ARBA" id="ARBA00023235"/>
    </source>
</evidence>
<comment type="catalytic activity">
    <reaction evidence="1">
        <text>aldehydo-D-ribose 5-phosphate = D-ribulose 5-phosphate</text>
        <dbReference type="Rhea" id="RHEA:14657"/>
        <dbReference type="ChEBI" id="CHEBI:58121"/>
        <dbReference type="ChEBI" id="CHEBI:58273"/>
        <dbReference type="EC" id="5.3.1.6"/>
    </reaction>
</comment>
<dbReference type="FunFam" id="3.40.50.1360:FF:000014">
    <property type="entry name" value="Ribose 5-phosphate isomerase"/>
    <property type="match status" value="1"/>
</dbReference>
<dbReference type="PANTHER" id="PTHR11934">
    <property type="entry name" value="RIBOSE-5-PHOSPHATE ISOMERASE"/>
    <property type="match status" value="1"/>
</dbReference>
<dbReference type="Gene3D" id="3.30.70.260">
    <property type="match status" value="1"/>
</dbReference>
<evidence type="ECO:0000256" key="1">
    <source>
        <dbReference type="ARBA" id="ARBA00001713"/>
    </source>
</evidence>
<dbReference type="GO" id="GO:0006014">
    <property type="term" value="P:D-ribose metabolic process"/>
    <property type="evidence" value="ECO:0007669"/>
    <property type="project" value="TreeGrafter"/>
</dbReference>
<evidence type="ECO:0000313" key="10">
    <source>
        <dbReference type="EMBL" id="EQB55047.1"/>
    </source>
</evidence>
<gene>
    <name evidence="10" type="ORF">CGLO_05051</name>
</gene>